<proteinExistence type="predicted"/>
<dbReference type="GO" id="GO:0042910">
    <property type="term" value="F:xenobiotic transmembrane transporter activity"/>
    <property type="evidence" value="ECO:0007669"/>
    <property type="project" value="InterPro"/>
</dbReference>
<reference evidence="8 9" key="1">
    <citation type="submission" date="2008-12" db="EMBL/GenBank/DDBJ databases">
        <authorList>
            <person name="Fulton L."/>
            <person name="Clifton S."/>
            <person name="Fulton B."/>
            <person name="Xu J."/>
            <person name="Minx P."/>
            <person name="Pepin K.H."/>
            <person name="Johnson M."/>
            <person name="Bhonagiri V."/>
            <person name="Nash W.E."/>
            <person name="Mardis E.R."/>
            <person name="Wilson R.K."/>
        </authorList>
    </citation>
    <scope>NUCLEOTIDE SEQUENCE [LARGE SCALE GENOMIC DNA]</scope>
    <source>
        <strain evidence="8 9">DSM 18228</strain>
    </source>
</reference>
<comment type="caution">
    <text evidence="8">The sequence shown here is derived from an EMBL/GenBank/DDBJ whole genome shotgun (WGS) entry which is preliminary data.</text>
</comment>
<evidence type="ECO:0000256" key="1">
    <source>
        <dbReference type="ARBA" id="ARBA00004651"/>
    </source>
</evidence>
<dbReference type="OrthoDB" id="9776324at2"/>
<dbReference type="EMBL" id="ACBW01000029">
    <property type="protein sequence ID" value="EEF74943.1"/>
    <property type="molecule type" value="Genomic_DNA"/>
</dbReference>
<evidence type="ECO:0000256" key="5">
    <source>
        <dbReference type="ARBA" id="ARBA00022989"/>
    </source>
</evidence>
<dbReference type="NCBIfam" id="TIGR00797">
    <property type="entry name" value="matE"/>
    <property type="match status" value="1"/>
</dbReference>
<accession>S0F4C4</accession>
<feature type="transmembrane region" description="Helical" evidence="7">
    <location>
        <begin position="397"/>
        <end position="416"/>
    </location>
</feature>
<feature type="transmembrane region" description="Helical" evidence="7">
    <location>
        <begin position="49"/>
        <end position="79"/>
    </location>
</feature>
<evidence type="ECO:0000256" key="6">
    <source>
        <dbReference type="ARBA" id="ARBA00023136"/>
    </source>
</evidence>
<dbReference type="CDD" id="cd13138">
    <property type="entry name" value="MATE_yoeA_like"/>
    <property type="match status" value="1"/>
</dbReference>
<feature type="transmembrane region" description="Helical" evidence="7">
    <location>
        <begin position="133"/>
        <end position="153"/>
    </location>
</feature>
<dbReference type="PANTHER" id="PTHR43549">
    <property type="entry name" value="MULTIDRUG RESISTANCE PROTEIN YPNP-RELATED"/>
    <property type="match status" value="1"/>
</dbReference>
<feature type="transmembrane region" description="Helical" evidence="7">
    <location>
        <begin position="100"/>
        <end position="121"/>
    </location>
</feature>
<dbReference type="STRING" id="547042.BACCOPRO_00425"/>
<dbReference type="InterPro" id="IPR052031">
    <property type="entry name" value="Membrane_Transporter-Flippase"/>
</dbReference>
<keyword evidence="3" id="KW-1003">Cell membrane</keyword>
<dbReference type="GO" id="GO:0015297">
    <property type="term" value="F:antiporter activity"/>
    <property type="evidence" value="ECO:0007669"/>
    <property type="project" value="InterPro"/>
</dbReference>
<keyword evidence="5 7" id="KW-1133">Transmembrane helix</keyword>
<evidence type="ECO:0000256" key="7">
    <source>
        <dbReference type="SAM" id="Phobius"/>
    </source>
</evidence>
<keyword evidence="4 7" id="KW-0812">Transmembrane</keyword>
<dbReference type="GeneID" id="78405028"/>
<name>S0F4C4_9BACT</name>
<feature type="transmembrane region" description="Helical" evidence="7">
    <location>
        <begin position="238"/>
        <end position="259"/>
    </location>
</feature>
<dbReference type="AlphaFoldDB" id="S0F4C4"/>
<sequence length="456" mass="50049">MAQSKEMTAGPCLPLIFNFTLPLLLGNMLQQTYSLIDAAIVGKFLGINALASVGASTSVVFLILGFCNGCCGGFGIPVAQKFGARDYVSMRRLVSVSLKLAGMMSVGIALITCLLCAFILRTMQTPENIFQDAYWYLLITFIGVPCTFFYNLLSSIIRALGDSKTPFWFLLFSTVLNVLLDLLCILVFHWGVAGAAIATVFSQGVSAVLCYFYMYRKFEILRMQPADKRFRPELARQLIFVGVPMGLQFSITAIGSIMLQSANNALGTACVAAFTAAMRIKMFFLCMLESLGIAMATFCGQNYGAGKPERIWTGVKAASLMMIVYVAAVAIILWGFSEKFVLLFVDPSETEIIADAALFLHISVSFFPVLGLLCILRYSIQGAGYTKLAMFSGVSEMIARILVSVVAVPLWGFWAVCFGDPTAWVFADAFLIPAFIYVYRRLRLIVARERGDIRMA</sequence>
<dbReference type="InterPro" id="IPR048279">
    <property type="entry name" value="MdtK-like"/>
</dbReference>
<feature type="transmembrane region" description="Helical" evidence="7">
    <location>
        <begin position="194"/>
        <end position="214"/>
    </location>
</feature>
<keyword evidence="9" id="KW-1185">Reference proteome</keyword>
<dbReference type="RefSeq" id="WP_008140364.1">
    <property type="nucleotide sequence ID" value="NZ_EQ973632.1"/>
</dbReference>
<feature type="transmembrane region" description="Helical" evidence="7">
    <location>
        <begin position="12"/>
        <end position="29"/>
    </location>
</feature>
<dbReference type="HOGENOM" id="CLU_012893_5_0_10"/>
<evidence type="ECO:0000313" key="8">
    <source>
        <dbReference type="EMBL" id="EEF74943.1"/>
    </source>
</evidence>
<feature type="transmembrane region" description="Helical" evidence="7">
    <location>
        <begin position="165"/>
        <end position="188"/>
    </location>
</feature>
<feature type="transmembrane region" description="Helical" evidence="7">
    <location>
        <begin position="422"/>
        <end position="440"/>
    </location>
</feature>
<gene>
    <name evidence="8" type="ORF">BACCOPRO_00425</name>
</gene>
<evidence type="ECO:0000256" key="4">
    <source>
        <dbReference type="ARBA" id="ARBA00022692"/>
    </source>
</evidence>
<feature type="transmembrane region" description="Helical" evidence="7">
    <location>
        <begin position="356"/>
        <end position="376"/>
    </location>
</feature>
<feature type="transmembrane region" description="Helical" evidence="7">
    <location>
        <begin position="317"/>
        <end position="336"/>
    </location>
</feature>
<protein>
    <submittedName>
        <fullName evidence="8">MATE efflux family protein</fullName>
    </submittedName>
</protein>
<dbReference type="eggNOG" id="COG0534">
    <property type="taxonomic scope" value="Bacteria"/>
</dbReference>
<dbReference type="InterPro" id="IPR002528">
    <property type="entry name" value="MATE_fam"/>
</dbReference>
<dbReference type="Proteomes" id="UP000014073">
    <property type="component" value="Unassembled WGS sequence"/>
</dbReference>
<keyword evidence="2" id="KW-0813">Transport</keyword>
<evidence type="ECO:0000313" key="9">
    <source>
        <dbReference type="Proteomes" id="UP000014073"/>
    </source>
</evidence>
<evidence type="ECO:0000256" key="2">
    <source>
        <dbReference type="ARBA" id="ARBA00022448"/>
    </source>
</evidence>
<organism evidence="8 9">
    <name type="scientific">Phocaeicola coprophilus DSM 18228 = JCM 13818</name>
    <dbReference type="NCBI Taxonomy" id="547042"/>
    <lineage>
        <taxon>Bacteria</taxon>
        <taxon>Pseudomonadati</taxon>
        <taxon>Bacteroidota</taxon>
        <taxon>Bacteroidia</taxon>
        <taxon>Bacteroidales</taxon>
        <taxon>Bacteroidaceae</taxon>
        <taxon>Phocaeicola</taxon>
    </lineage>
</organism>
<dbReference type="PANTHER" id="PTHR43549:SF3">
    <property type="entry name" value="MULTIDRUG RESISTANCE PROTEIN YPNP-RELATED"/>
    <property type="match status" value="1"/>
</dbReference>
<dbReference type="PIRSF" id="PIRSF006603">
    <property type="entry name" value="DinF"/>
    <property type="match status" value="1"/>
</dbReference>
<dbReference type="Pfam" id="PF01554">
    <property type="entry name" value="MatE"/>
    <property type="match status" value="2"/>
</dbReference>
<keyword evidence="6 7" id="KW-0472">Membrane</keyword>
<comment type="subcellular location">
    <subcellularLocation>
        <location evidence="1">Cell membrane</location>
        <topology evidence="1">Multi-pass membrane protein</topology>
    </subcellularLocation>
</comment>
<dbReference type="GO" id="GO:0005886">
    <property type="term" value="C:plasma membrane"/>
    <property type="evidence" value="ECO:0007669"/>
    <property type="project" value="UniProtKB-SubCell"/>
</dbReference>
<evidence type="ECO:0000256" key="3">
    <source>
        <dbReference type="ARBA" id="ARBA00022475"/>
    </source>
</evidence>